<evidence type="ECO:0000256" key="1">
    <source>
        <dbReference type="SAM" id="MobiDB-lite"/>
    </source>
</evidence>
<evidence type="ECO:0000313" key="3">
    <source>
        <dbReference type="EMBL" id="SDO77503.1"/>
    </source>
</evidence>
<keyword evidence="2" id="KW-0812">Transmembrane</keyword>
<dbReference type="STRING" id="1090615.SAMN04515671_1962"/>
<evidence type="ECO:0000313" key="4">
    <source>
        <dbReference type="Proteomes" id="UP000198741"/>
    </source>
</evidence>
<feature type="region of interest" description="Disordered" evidence="1">
    <location>
        <begin position="151"/>
        <end position="189"/>
    </location>
</feature>
<proteinExistence type="predicted"/>
<dbReference type="EMBL" id="LT629710">
    <property type="protein sequence ID" value="SDO77503.1"/>
    <property type="molecule type" value="Genomic_DNA"/>
</dbReference>
<feature type="compositionally biased region" description="Polar residues" evidence="1">
    <location>
        <begin position="166"/>
        <end position="178"/>
    </location>
</feature>
<gene>
    <name evidence="3" type="ORF">SAMN04515671_1962</name>
</gene>
<reference evidence="3 4" key="1">
    <citation type="submission" date="2016-10" db="EMBL/GenBank/DDBJ databases">
        <authorList>
            <person name="de Groot N.N."/>
        </authorList>
    </citation>
    <scope>NUCLEOTIDE SEQUENCE [LARGE SCALE GENOMIC DNA]</scope>
    <source>
        <strain evidence="4">P4-7,KCTC 19426,CECT 7604</strain>
    </source>
</reference>
<dbReference type="Proteomes" id="UP000198741">
    <property type="component" value="Chromosome I"/>
</dbReference>
<name>A0A1H0MAR9_9ACTN</name>
<feature type="transmembrane region" description="Helical" evidence="2">
    <location>
        <begin position="29"/>
        <end position="50"/>
    </location>
</feature>
<protein>
    <submittedName>
        <fullName evidence="3">Uncharacterized protein</fullName>
    </submittedName>
</protein>
<feature type="transmembrane region" description="Helical" evidence="2">
    <location>
        <begin position="88"/>
        <end position="110"/>
    </location>
</feature>
<sequence>MLIVSGLFIIPWLIYLSFQLPGTVKASNWSTMWIGLDVAEAIGLIVTGILQWRRSRHRSLPAAFTSALMALDAWIDMTTSAAGSARTVALVMGFTLEIPIAIACLVLAVATAPAAAGLAASTETRAAPAPTEFTTPAAADTARLNAAATARPNAMATVKANPSPPAATTSLTRSITSTARRRPVTGPSA</sequence>
<keyword evidence="4" id="KW-1185">Reference proteome</keyword>
<accession>A0A1H0MAR9</accession>
<keyword evidence="2" id="KW-0472">Membrane</keyword>
<keyword evidence="2" id="KW-1133">Transmembrane helix</keyword>
<dbReference type="AlphaFoldDB" id="A0A1H0MAR9"/>
<organism evidence="3 4">
    <name type="scientific">Nakamurella panacisegetis</name>
    <dbReference type="NCBI Taxonomy" id="1090615"/>
    <lineage>
        <taxon>Bacteria</taxon>
        <taxon>Bacillati</taxon>
        <taxon>Actinomycetota</taxon>
        <taxon>Actinomycetes</taxon>
        <taxon>Nakamurellales</taxon>
        <taxon>Nakamurellaceae</taxon>
        <taxon>Nakamurella</taxon>
    </lineage>
</organism>
<evidence type="ECO:0000256" key="2">
    <source>
        <dbReference type="SAM" id="Phobius"/>
    </source>
</evidence>